<feature type="region of interest" description="Disordered" evidence="1">
    <location>
        <begin position="71"/>
        <end position="90"/>
    </location>
</feature>
<gene>
    <name evidence="2" type="ORF">PBRA_001511</name>
    <name evidence="3" type="ORF">PLBR_LOCUS1255</name>
</gene>
<dbReference type="EMBL" id="CDSF01000101">
    <property type="protein sequence ID" value="CEP00457.1"/>
    <property type="molecule type" value="Genomic_DNA"/>
</dbReference>
<evidence type="ECO:0000313" key="3">
    <source>
        <dbReference type="EMBL" id="SPQ94040.1"/>
    </source>
</evidence>
<proteinExistence type="predicted"/>
<dbReference type="AlphaFoldDB" id="A0A0G4IYW6"/>
<dbReference type="Proteomes" id="UP000290189">
    <property type="component" value="Unassembled WGS sequence"/>
</dbReference>
<accession>A0A0G4IYW6</accession>
<evidence type="ECO:0000256" key="1">
    <source>
        <dbReference type="SAM" id="MobiDB-lite"/>
    </source>
</evidence>
<keyword evidence="4" id="KW-1185">Reference proteome</keyword>
<keyword evidence="3" id="KW-0496">Mitochondrion</keyword>
<sequence>MTDRSSRFPERCQIATDQSVANYVTEMCIKAADRVLKGTRTHLVVAMETKRQREATKSGCAYTQPTLVERQRKRPGRYEKQRWRPPGSQVGNTFSTFITLSDFDFPAKPVPFDPPSTLESWKPAGKGGKTFGQGVEFRSDFQYVPLTIPENLNNDKPQWH</sequence>
<protein>
    <submittedName>
        <fullName evidence="2">Uncharacterized protein</fullName>
    </submittedName>
</protein>
<organism evidence="2 4">
    <name type="scientific">Plasmodiophora brassicae</name>
    <name type="common">Clubroot disease agent</name>
    <dbReference type="NCBI Taxonomy" id="37360"/>
    <lineage>
        <taxon>Eukaryota</taxon>
        <taxon>Sar</taxon>
        <taxon>Rhizaria</taxon>
        <taxon>Endomyxa</taxon>
        <taxon>Phytomyxea</taxon>
        <taxon>Plasmodiophorida</taxon>
        <taxon>Plasmodiophoridae</taxon>
        <taxon>Plasmodiophora</taxon>
    </lineage>
</organism>
<evidence type="ECO:0000313" key="5">
    <source>
        <dbReference type="Proteomes" id="UP000290189"/>
    </source>
</evidence>
<dbReference type="Proteomes" id="UP000039324">
    <property type="component" value="Unassembled WGS sequence"/>
</dbReference>
<geneLocation type="mitochondrion" evidence="3"/>
<dbReference type="EMBL" id="OVEO01000002">
    <property type="protein sequence ID" value="SPQ94040.1"/>
    <property type="molecule type" value="Genomic_DNA"/>
</dbReference>
<evidence type="ECO:0000313" key="2">
    <source>
        <dbReference type="EMBL" id="CEP00457.1"/>
    </source>
</evidence>
<reference evidence="3 5" key="2">
    <citation type="submission" date="2018-03" db="EMBL/GenBank/DDBJ databases">
        <authorList>
            <person name="Fogelqvist J."/>
        </authorList>
    </citation>
    <scope>NUCLEOTIDE SEQUENCE [LARGE SCALE GENOMIC DNA]</scope>
</reference>
<reference evidence="2 4" key="1">
    <citation type="submission" date="2015-02" db="EMBL/GenBank/DDBJ databases">
        <authorList>
            <person name="Chooi Y.-H."/>
        </authorList>
    </citation>
    <scope>NUCLEOTIDE SEQUENCE [LARGE SCALE GENOMIC DNA]</scope>
    <source>
        <strain evidence="2">E3</strain>
    </source>
</reference>
<name>A0A0G4IYW6_PLABS</name>
<evidence type="ECO:0000313" key="4">
    <source>
        <dbReference type="Proteomes" id="UP000039324"/>
    </source>
</evidence>